<sequence>MSIPELIETATGWLAWSGLALSLMTLIAFLVRWGQRFRLVGVTSFNLLLLASCWAFGVSYTPPLKVEGALVVPVVFDNSTDLVVAQAPDDFPDEAVEATLEQLAGNIHRGGYNGSEVHVRLRRLESVGEGVSQPVILGEVIRDLRQNITLPLAEKSDAG</sequence>
<feature type="transmembrane region" description="Helical" evidence="1">
    <location>
        <begin position="38"/>
        <end position="57"/>
    </location>
</feature>
<dbReference type="HOGENOM" id="CLU_116764_0_0_3"/>
<keyword evidence="1" id="KW-0812">Transmembrane</keyword>
<feature type="transmembrane region" description="Helical" evidence="1">
    <location>
        <begin position="12"/>
        <end position="31"/>
    </location>
</feature>
<dbReference type="STRING" id="59922.P9303_18421"/>
<evidence type="ECO:0000256" key="1">
    <source>
        <dbReference type="SAM" id="Phobius"/>
    </source>
</evidence>
<name>A2CAS4_PROM3</name>
<proteinExistence type="predicted"/>
<evidence type="ECO:0000313" key="2">
    <source>
        <dbReference type="EMBL" id="ABM78584.1"/>
    </source>
</evidence>
<accession>A2CAS4</accession>
<dbReference type="EMBL" id="CP000554">
    <property type="protein sequence ID" value="ABM78584.1"/>
    <property type="molecule type" value="Genomic_DNA"/>
</dbReference>
<gene>
    <name evidence="2" type="ordered locus">P9303_18421</name>
</gene>
<dbReference type="BioCyc" id="PMAR59922:G1G80-1597-MONOMER"/>
<dbReference type="RefSeq" id="WP_011826469.1">
    <property type="nucleotide sequence ID" value="NC_008820.1"/>
</dbReference>
<protein>
    <submittedName>
        <fullName evidence="2">Uncharacterized protein</fullName>
    </submittedName>
</protein>
<dbReference type="Pfam" id="PF10726">
    <property type="entry name" value="DUF2518"/>
    <property type="match status" value="1"/>
</dbReference>
<dbReference type="Proteomes" id="UP000002274">
    <property type="component" value="Chromosome"/>
</dbReference>
<keyword evidence="1" id="KW-1133">Transmembrane helix</keyword>
<evidence type="ECO:0000313" key="3">
    <source>
        <dbReference type="Proteomes" id="UP000002274"/>
    </source>
</evidence>
<organism evidence="2 3">
    <name type="scientific">Prochlorococcus marinus (strain MIT 9303)</name>
    <dbReference type="NCBI Taxonomy" id="59922"/>
    <lineage>
        <taxon>Bacteria</taxon>
        <taxon>Bacillati</taxon>
        <taxon>Cyanobacteriota</taxon>
        <taxon>Cyanophyceae</taxon>
        <taxon>Synechococcales</taxon>
        <taxon>Prochlorococcaceae</taxon>
        <taxon>Prochlorococcus</taxon>
    </lineage>
</organism>
<keyword evidence="1" id="KW-0472">Membrane</keyword>
<dbReference type="KEGG" id="pmf:P9303_18421"/>
<dbReference type="AlphaFoldDB" id="A2CAS4"/>
<dbReference type="InterPro" id="IPR019664">
    <property type="entry name" value="Uncharacterised_Ycf51"/>
</dbReference>
<reference evidence="2 3" key="1">
    <citation type="journal article" date="2007" name="PLoS Genet.">
        <title>Patterns and implications of gene gain and loss in the evolution of Prochlorococcus.</title>
        <authorList>
            <person name="Kettler G.C."/>
            <person name="Martiny A.C."/>
            <person name="Huang K."/>
            <person name="Zucker J."/>
            <person name="Coleman M.L."/>
            <person name="Rodrigue S."/>
            <person name="Chen F."/>
            <person name="Lapidus A."/>
            <person name="Ferriera S."/>
            <person name="Johnson J."/>
            <person name="Steglich C."/>
            <person name="Church G.M."/>
            <person name="Richardson P."/>
            <person name="Chisholm S.W."/>
        </authorList>
    </citation>
    <scope>NUCLEOTIDE SEQUENCE [LARGE SCALE GENOMIC DNA]</scope>
    <source>
        <strain evidence="2 3">MIT 9303</strain>
    </source>
</reference>